<accession>A0A369WE47</accession>
<reference evidence="1 2" key="1">
    <citation type="submission" date="2018-07" db="EMBL/GenBank/DDBJ databases">
        <title>Motiliproteus coralliicola sp. nov., a bacterium isolated from Coral.</title>
        <authorList>
            <person name="Wang G."/>
        </authorList>
    </citation>
    <scope>NUCLEOTIDE SEQUENCE [LARGE SCALE GENOMIC DNA]</scope>
    <source>
        <strain evidence="1 2">C34</strain>
    </source>
</reference>
<name>A0A369WE47_9GAMM</name>
<proteinExistence type="predicted"/>
<comment type="caution">
    <text evidence="1">The sequence shown here is derived from an EMBL/GenBank/DDBJ whole genome shotgun (WGS) entry which is preliminary data.</text>
</comment>
<sequence length="340" mass="37784">MTVGIAHSSLFLSRPNLWLLLSLLWLSIGDALAAKPKVLVIQSYHAGYEWQANYSRALHDTLAPLAELEFFEIDSKRLPEVQYRAAADQAWERYQQLGPDLVIIGDDNALQLLGPKLATTATPVVYLGINNNPRHYLPSRPDNISGVLERPLLRRSILHLHRLLNGSLKRVLVLFDNGTTSRTVWEEEFASMPSRQVGPVHAQIELLGDYGRWQQTVEQAKAQGFDAIVIGLYQTLVDEQGRHVPDQQVINWTSEASPLPLFAFWRFAVGPQMTIGGLVLDGYSQGSEAASIAREVLEGGNLPVIPQSSGEGRFVFSRSQLQRWQLALPPSVAEQAVLVP</sequence>
<dbReference type="PANTHER" id="PTHR35271">
    <property type="entry name" value="ABC TRANSPORTER, SUBSTRATE-BINDING LIPOPROTEIN-RELATED"/>
    <property type="match status" value="1"/>
</dbReference>
<protein>
    <submittedName>
        <fullName evidence="1">Sugar ABC transporter</fullName>
    </submittedName>
</protein>
<evidence type="ECO:0000313" key="1">
    <source>
        <dbReference type="EMBL" id="RDE18896.1"/>
    </source>
</evidence>
<dbReference type="InterPro" id="IPR007487">
    <property type="entry name" value="ABC_transpt-TYRBP-like"/>
</dbReference>
<keyword evidence="2" id="KW-1185">Reference proteome</keyword>
<organism evidence="1 2">
    <name type="scientific">Motiliproteus coralliicola</name>
    <dbReference type="NCBI Taxonomy" id="2283196"/>
    <lineage>
        <taxon>Bacteria</taxon>
        <taxon>Pseudomonadati</taxon>
        <taxon>Pseudomonadota</taxon>
        <taxon>Gammaproteobacteria</taxon>
        <taxon>Oceanospirillales</taxon>
        <taxon>Oceanospirillaceae</taxon>
        <taxon>Motiliproteus</taxon>
    </lineage>
</organism>
<dbReference type="OrthoDB" id="1550623at2"/>
<gene>
    <name evidence="1" type="ORF">DV711_14880</name>
</gene>
<dbReference type="PANTHER" id="PTHR35271:SF1">
    <property type="entry name" value="ABC TRANSPORTER, SUBSTRATE-BINDING LIPOPROTEIN"/>
    <property type="match status" value="1"/>
</dbReference>
<dbReference type="Gene3D" id="3.40.50.2300">
    <property type="match status" value="2"/>
</dbReference>
<evidence type="ECO:0000313" key="2">
    <source>
        <dbReference type="Proteomes" id="UP000253769"/>
    </source>
</evidence>
<dbReference type="RefSeq" id="WP_114696511.1">
    <property type="nucleotide sequence ID" value="NZ_QQOH01000004.1"/>
</dbReference>
<dbReference type="Proteomes" id="UP000253769">
    <property type="component" value="Unassembled WGS sequence"/>
</dbReference>
<dbReference type="EMBL" id="QQOH01000004">
    <property type="protein sequence ID" value="RDE18896.1"/>
    <property type="molecule type" value="Genomic_DNA"/>
</dbReference>
<dbReference type="AlphaFoldDB" id="A0A369WE47"/>